<dbReference type="Gene3D" id="3.30.420.10">
    <property type="entry name" value="Ribonuclease H-like superfamily/Ribonuclease H"/>
    <property type="match status" value="1"/>
</dbReference>
<dbReference type="EMBL" id="FMJC01000001">
    <property type="protein sequence ID" value="SCM70504.1"/>
    <property type="molecule type" value="Genomic_DNA"/>
</dbReference>
<dbReference type="SUPFAM" id="SSF53098">
    <property type="entry name" value="Ribonuclease H-like"/>
    <property type="match status" value="1"/>
</dbReference>
<evidence type="ECO:0000259" key="1">
    <source>
        <dbReference type="PROSITE" id="PS50994"/>
    </source>
</evidence>
<dbReference type="InterPro" id="IPR036397">
    <property type="entry name" value="RNaseH_sf"/>
</dbReference>
<dbReference type="AlphaFoldDB" id="A0A212KYW8"/>
<dbReference type="InterPro" id="IPR012337">
    <property type="entry name" value="RNaseH-like_sf"/>
</dbReference>
<sequence>MHSDQGFQYTHKLYCNQLEKLQIQGSHPRKGNCLGNACVESFFSHLKTEVFLKNSVQGKEETSALIEEYIRFYNTERFQKRLGQLSPVEYLEKLAA</sequence>
<protein>
    <recommendedName>
        <fullName evidence="1">Integrase catalytic domain-containing protein</fullName>
    </recommendedName>
</protein>
<dbReference type="PANTHER" id="PTHR46889">
    <property type="entry name" value="TRANSPOSASE INSF FOR INSERTION SEQUENCE IS3B-RELATED"/>
    <property type="match status" value="1"/>
</dbReference>
<feature type="domain" description="Integrase catalytic" evidence="1">
    <location>
        <begin position="1"/>
        <end position="95"/>
    </location>
</feature>
<dbReference type="Pfam" id="PF13333">
    <property type="entry name" value="rve_2"/>
    <property type="match status" value="1"/>
</dbReference>
<dbReference type="PANTHER" id="PTHR46889:SF4">
    <property type="entry name" value="TRANSPOSASE INSO FOR INSERTION SEQUENCE ELEMENT IS911B-RELATED"/>
    <property type="match status" value="1"/>
</dbReference>
<dbReference type="GO" id="GO:0003676">
    <property type="term" value="F:nucleic acid binding"/>
    <property type="evidence" value="ECO:0007669"/>
    <property type="project" value="InterPro"/>
</dbReference>
<dbReference type="PROSITE" id="PS50994">
    <property type="entry name" value="INTEGRASE"/>
    <property type="match status" value="1"/>
</dbReference>
<gene>
    <name evidence="2" type="ORF">KL86DES1_10448</name>
</gene>
<organism evidence="2">
    <name type="scientific">uncultured Desulfovibrio sp</name>
    <dbReference type="NCBI Taxonomy" id="167968"/>
    <lineage>
        <taxon>Bacteria</taxon>
        <taxon>Pseudomonadati</taxon>
        <taxon>Thermodesulfobacteriota</taxon>
        <taxon>Desulfovibrionia</taxon>
        <taxon>Desulfovibrionales</taxon>
        <taxon>Desulfovibrionaceae</taxon>
        <taxon>Desulfovibrio</taxon>
        <taxon>environmental samples</taxon>
    </lineage>
</organism>
<reference evidence="2" key="1">
    <citation type="submission" date="2016-08" db="EMBL/GenBank/DDBJ databases">
        <authorList>
            <person name="Seilhamer J.J."/>
        </authorList>
    </citation>
    <scope>NUCLEOTIDE SEQUENCE</scope>
    <source>
        <strain evidence="2">86-1</strain>
    </source>
</reference>
<accession>A0A212KYW8</accession>
<dbReference type="InterPro" id="IPR050900">
    <property type="entry name" value="Transposase_IS3/IS150/IS904"/>
</dbReference>
<dbReference type="GO" id="GO:0015074">
    <property type="term" value="P:DNA integration"/>
    <property type="evidence" value="ECO:0007669"/>
    <property type="project" value="InterPro"/>
</dbReference>
<proteinExistence type="predicted"/>
<dbReference type="InterPro" id="IPR001584">
    <property type="entry name" value="Integrase_cat-core"/>
</dbReference>
<name>A0A212KYW8_9BACT</name>
<evidence type="ECO:0000313" key="2">
    <source>
        <dbReference type="EMBL" id="SCM70504.1"/>
    </source>
</evidence>